<proteinExistence type="predicted"/>
<reference evidence="1" key="1">
    <citation type="journal article" date="2022" name="bioRxiv">
        <title>Sequencing and chromosome-scale assembly of the giantPleurodeles waltlgenome.</title>
        <authorList>
            <person name="Brown T."/>
            <person name="Elewa A."/>
            <person name="Iarovenko S."/>
            <person name="Subramanian E."/>
            <person name="Araus A.J."/>
            <person name="Petzold A."/>
            <person name="Susuki M."/>
            <person name="Suzuki K.-i.T."/>
            <person name="Hayashi T."/>
            <person name="Toyoda A."/>
            <person name="Oliveira C."/>
            <person name="Osipova E."/>
            <person name="Leigh N.D."/>
            <person name="Simon A."/>
            <person name="Yun M.H."/>
        </authorList>
    </citation>
    <scope>NUCLEOTIDE SEQUENCE</scope>
    <source>
        <strain evidence="1">20211129_DDA</strain>
        <tissue evidence="1">Liver</tissue>
    </source>
</reference>
<comment type="caution">
    <text evidence="1">The sequence shown here is derived from an EMBL/GenBank/DDBJ whole genome shotgun (WGS) entry which is preliminary data.</text>
</comment>
<dbReference type="Proteomes" id="UP001066276">
    <property type="component" value="Chromosome 3_2"/>
</dbReference>
<name>A0AAV7TXJ8_PLEWA</name>
<sequence>MAAEPLSFLQRLKLLTAGRASAGGGASSGVSRVQDVTCSLRRLPTSDAADVRQSGTGWARGGADGGVGGGAGRGASVCCGGGKHHTVSGCLILGEDAAD</sequence>
<gene>
    <name evidence="1" type="ORF">NDU88_006171</name>
</gene>
<keyword evidence="2" id="KW-1185">Reference proteome</keyword>
<accession>A0AAV7TXJ8</accession>
<dbReference type="AlphaFoldDB" id="A0AAV7TXJ8"/>
<evidence type="ECO:0000313" key="2">
    <source>
        <dbReference type="Proteomes" id="UP001066276"/>
    </source>
</evidence>
<protein>
    <submittedName>
        <fullName evidence="1">Uncharacterized protein</fullName>
    </submittedName>
</protein>
<dbReference type="EMBL" id="JANPWB010000006">
    <property type="protein sequence ID" value="KAJ1180960.1"/>
    <property type="molecule type" value="Genomic_DNA"/>
</dbReference>
<organism evidence="1 2">
    <name type="scientific">Pleurodeles waltl</name>
    <name type="common">Iberian ribbed newt</name>
    <dbReference type="NCBI Taxonomy" id="8319"/>
    <lineage>
        <taxon>Eukaryota</taxon>
        <taxon>Metazoa</taxon>
        <taxon>Chordata</taxon>
        <taxon>Craniata</taxon>
        <taxon>Vertebrata</taxon>
        <taxon>Euteleostomi</taxon>
        <taxon>Amphibia</taxon>
        <taxon>Batrachia</taxon>
        <taxon>Caudata</taxon>
        <taxon>Salamandroidea</taxon>
        <taxon>Salamandridae</taxon>
        <taxon>Pleurodelinae</taxon>
        <taxon>Pleurodeles</taxon>
    </lineage>
</organism>
<evidence type="ECO:0000313" key="1">
    <source>
        <dbReference type="EMBL" id="KAJ1180960.1"/>
    </source>
</evidence>